<keyword evidence="3" id="KW-1185">Reference proteome</keyword>
<evidence type="ECO:0000313" key="3">
    <source>
        <dbReference type="Proteomes" id="UP000014174"/>
    </source>
</evidence>
<evidence type="ECO:0000313" key="2">
    <source>
        <dbReference type="EMBL" id="EOR93502.1"/>
    </source>
</evidence>
<keyword evidence="1" id="KW-1133">Transmembrane helix</keyword>
<proteinExistence type="predicted"/>
<reference evidence="2 3" key="1">
    <citation type="journal article" date="2013" name="Genome Announc.">
        <title>Draft Genome Sequence of Arcticibacter svalbardensis Strain MN12-7T, a Member of the Family Sphingobacteriaceae Isolated from an Arctic Soil Sample.</title>
        <authorList>
            <person name="Shivaji S."/>
            <person name="Ara S."/>
            <person name="Prasad S."/>
            <person name="Manasa B.P."/>
            <person name="Begum Z."/>
            <person name="Singh A."/>
            <person name="Kumar Pinnaka A."/>
        </authorList>
    </citation>
    <scope>NUCLEOTIDE SEQUENCE [LARGE SCALE GENOMIC DNA]</scope>
    <source>
        <strain evidence="2 3">MN12-7</strain>
    </source>
</reference>
<keyword evidence="1" id="KW-0472">Membrane</keyword>
<dbReference type="Proteomes" id="UP000014174">
    <property type="component" value="Unassembled WGS sequence"/>
</dbReference>
<name>R9GNT1_9SPHI</name>
<evidence type="ECO:0000256" key="1">
    <source>
        <dbReference type="SAM" id="Phobius"/>
    </source>
</evidence>
<dbReference type="STRING" id="1150600.ADIARSV_3324"/>
<dbReference type="EMBL" id="AQPN01000111">
    <property type="protein sequence ID" value="EOR93502.1"/>
    <property type="molecule type" value="Genomic_DNA"/>
</dbReference>
<sequence length="60" mass="6618">MPIGWYMMNGWLQNFVYRIDLGAGVFIAAILLSVLIAGLTFGYKAITTALVNPIKSLKIE</sequence>
<accession>R9GNT1</accession>
<feature type="transmembrane region" description="Helical" evidence="1">
    <location>
        <begin position="21"/>
        <end position="43"/>
    </location>
</feature>
<dbReference type="eggNOG" id="COG0577">
    <property type="taxonomic scope" value="Bacteria"/>
</dbReference>
<keyword evidence="1" id="KW-0812">Transmembrane</keyword>
<organism evidence="2 3">
    <name type="scientific">Arcticibacter svalbardensis MN12-7</name>
    <dbReference type="NCBI Taxonomy" id="1150600"/>
    <lineage>
        <taxon>Bacteria</taxon>
        <taxon>Pseudomonadati</taxon>
        <taxon>Bacteroidota</taxon>
        <taxon>Sphingobacteriia</taxon>
        <taxon>Sphingobacteriales</taxon>
        <taxon>Sphingobacteriaceae</taxon>
        <taxon>Arcticibacter</taxon>
    </lineage>
</organism>
<comment type="caution">
    <text evidence="2">The sequence shown here is derived from an EMBL/GenBank/DDBJ whole genome shotgun (WGS) entry which is preliminary data.</text>
</comment>
<gene>
    <name evidence="2" type="ORF">ADIARSV_3324</name>
</gene>
<dbReference type="AlphaFoldDB" id="R9GNT1"/>
<protein>
    <submittedName>
        <fullName evidence="2">Putative ABC transporter permease</fullName>
    </submittedName>
</protein>